<gene>
    <name evidence="6" type="ORF">GCM10023321_25640</name>
</gene>
<dbReference type="InterPro" id="IPR001647">
    <property type="entry name" value="HTH_TetR"/>
</dbReference>
<keyword evidence="1" id="KW-0805">Transcription regulation</keyword>
<protein>
    <submittedName>
        <fullName evidence="6">TetR/AcrR family transcriptional regulator</fullName>
    </submittedName>
</protein>
<dbReference type="Pfam" id="PF00440">
    <property type="entry name" value="TetR_N"/>
    <property type="match status" value="1"/>
</dbReference>
<dbReference type="Pfam" id="PF13305">
    <property type="entry name" value="TetR_C_33"/>
    <property type="match status" value="1"/>
</dbReference>
<dbReference type="Proteomes" id="UP001428817">
    <property type="component" value="Unassembled WGS sequence"/>
</dbReference>
<dbReference type="SUPFAM" id="SSF46689">
    <property type="entry name" value="Homeodomain-like"/>
    <property type="match status" value="1"/>
</dbReference>
<dbReference type="Gene3D" id="1.10.10.60">
    <property type="entry name" value="Homeodomain-like"/>
    <property type="match status" value="1"/>
</dbReference>
<dbReference type="InterPro" id="IPR009057">
    <property type="entry name" value="Homeodomain-like_sf"/>
</dbReference>
<evidence type="ECO:0000256" key="1">
    <source>
        <dbReference type="ARBA" id="ARBA00023015"/>
    </source>
</evidence>
<reference evidence="7" key="1">
    <citation type="journal article" date="2019" name="Int. J. Syst. Evol. Microbiol.">
        <title>The Global Catalogue of Microorganisms (GCM) 10K type strain sequencing project: providing services to taxonomists for standard genome sequencing and annotation.</title>
        <authorList>
            <consortium name="The Broad Institute Genomics Platform"/>
            <consortium name="The Broad Institute Genome Sequencing Center for Infectious Disease"/>
            <person name="Wu L."/>
            <person name="Ma J."/>
        </authorList>
    </citation>
    <scope>NUCLEOTIDE SEQUENCE [LARGE SCALE GENOMIC DNA]</scope>
    <source>
        <strain evidence="7">JCM 18303</strain>
    </source>
</reference>
<comment type="caution">
    <text evidence="6">The sequence shown here is derived from an EMBL/GenBank/DDBJ whole genome shotgun (WGS) entry which is preliminary data.</text>
</comment>
<evidence type="ECO:0000256" key="3">
    <source>
        <dbReference type="ARBA" id="ARBA00023163"/>
    </source>
</evidence>
<evidence type="ECO:0000256" key="2">
    <source>
        <dbReference type="ARBA" id="ARBA00023125"/>
    </source>
</evidence>
<dbReference type="PROSITE" id="PS50977">
    <property type="entry name" value="HTH_TETR_2"/>
    <property type="match status" value="1"/>
</dbReference>
<dbReference type="InterPro" id="IPR036271">
    <property type="entry name" value="Tet_transcr_reg_TetR-rel_C_sf"/>
</dbReference>
<dbReference type="Gene3D" id="1.10.357.10">
    <property type="entry name" value="Tetracycline Repressor, domain 2"/>
    <property type="match status" value="1"/>
</dbReference>
<dbReference type="PRINTS" id="PR00455">
    <property type="entry name" value="HTHTETR"/>
</dbReference>
<dbReference type="SUPFAM" id="SSF48498">
    <property type="entry name" value="Tetracyclin repressor-like, C-terminal domain"/>
    <property type="match status" value="1"/>
</dbReference>
<evidence type="ECO:0000256" key="4">
    <source>
        <dbReference type="PROSITE-ProRule" id="PRU00335"/>
    </source>
</evidence>
<dbReference type="PANTHER" id="PTHR30055">
    <property type="entry name" value="HTH-TYPE TRANSCRIPTIONAL REGULATOR RUTR"/>
    <property type="match status" value="1"/>
</dbReference>
<dbReference type="PANTHER" id="PTHR30055:SF234">
    <property type="entry name" value="HTH-TYPE TRANSCRIPTIONAL REGULATOR BETI"/>
    <property type="match status" value="1"/>
</dbReference>
<evidence type="ECO:0000313" key="7">
    <source>
        <dbReference type="Proteomes" id="UP001428817"/>
    </source>
</evidence>
<proteinExistence type="predicted"/>
<feature type="domain" description="HTH tetR-type" evidence="5">
    <location>
        <begin position="15"/>
        <end position="75"/>
    </location>
</feature>
<dbReference type="InterPro" id="IPR025996">
    <property type="entry name" value="MT1864/Rv1816-like_C"/>
</dbReference>
<keyword evidence="2 4" id="KW-0238">DNA-binding</keyword>
<dbReference type="InterPro" id="IPR050109">
    <property type="entry name" value="HTH-type_TetR-like_transc_reg"/>
</dbReference>
<keyword evidence="3" id="KW-0804">Transcription</keyword>
<dbReference type="EMBL" id="BAABJP010000008">
    <property type="protein sequence ID" value="GAA5154196.1"/>
    <property type="molecule type" value="Genomic_DNA"/>
</dbReference>
<evidence type="ECO:0000313" key="6">
    <source>
        <dbReference type="EMBL" id="GAA5154196.1"/>
    </source>
</evidence>
<organism evidence="6 7">
    <name type="scientific">Pseudonocardia eucalypti</name>
    <dbReference type="NCBI Taxonomy" id="648755"/>
    <lineage>
        <taxon>Bacteria</taxon>
        <taxon>Bacillati</taxon>
        <taxon>Actinomycetota</taxon>
        <taxon>Actinomycetes</taxon>
        <taxon>Pseudonocardiales</taxon>
        <taxon>Pseudonocardiaceae</taxon>
        <taxon>Pseudonocardia</taxon>
    </lineage>
</organism>
<accession>A0ABP9PYD6</accession>
<sequence length="211" mass="23232">MAVSSDRKRVDRRTARTTAAILDAAEKLFNDSSFHAVSMDAIAAEADTAVGSIYHHFGNKEALYLALVERALEVNEAYMARAHAPGRTPVQELYAASDAYCRFHLENPGYFRMIALRMLDVPPGDLASAAEQRIADKVEALVGNIADALRRAAEDGQIECTDPHRTSVFLWGAWNGVLALRMRPDRLALDEQELAEVIAIGRDIVLRGLAR</sequence>
<keyword evidence="7" id="KW-1185">Reference proteome</keyword>
<feature type="DNA-binding region" description="H-T-H motif" evidence="4">
    <location>
        <begin position="38"/>
        <end position="57"/>
    </location>
</feature>
<evidence type="ECO:0000259" key="5">
    <source>
        <dbReference type="PROSITE" id="PS50977"/>
    </source>
</evidence>
<dbReference type="RefSeq" id="WP_185061632.1">
    <property type="nucleotide sequence ID" value="NZ_BAABJP010000008.1"/>
</dbReference>
<name>A0ABP9PYD6_9PSEU</name>